<dbReference type="PANTHER" id="PTHR13754:SF13">
    <property type="entry name" value="METALLO-BETA-LACTAMASE SUPERFAMILY PROTEIN (AFU_ORTHOLOGUE AFUA_3G07630)"/>
    <property type="match status" value="1"/>
</dbReference>
<evidence type="ECO:0000313" key="2">
    <source>
        <dbReference type="EMBL" id="MCQ4769646.1"/>
    </source>
</evidence>
<dbReference type="InterPro" id="IPR001279">
    <property type="entry name" value="Metallo-B-lactamas"/>
</dbReference>
<sequence>MRVTVLIENTAPAGLACEHGLSLHIEHGGRRWLLDAGASPRLVENAAALEVDLGAVDAAVLSHGHFDHAGGFSAFFARNAAAPLYLRPQALEPGYVRTRSEPRYIGVPGELAGYAQRLRFVDGPLEATPGVWLLPHDTPGLARRGRAVSMYRETAAGAVDDDFSHEQSLIFVTDDGLVLFSSCSHAGADTVVEEARRFFPGRPVRAFLGGFHLMGHGGVTTLGAPPAAVEALGRRLLELGVEEVWTGHCTGAPAYELLRPVLGERLHSLSSGTVLKL</sequence>
<dbReference type="PANTHER" id="PTHR13754">
    <property type="entry name" value="METALLO-BETA-LACTAMASE SUPERFAMILY PROTEIN"/>
    <property type="match status" value="1"/>
</dbReference>
<accession>A0AAW5JHR5</accession>
<dbReference type="RefSeq" id="WP_256303371.1">
    <property type="nucleotide sequence ID" value="NZ_JANFYS010000006.1"/>
</dbReference>
<dbReference type="AlphaFoldDB" id="A0AAW5JHR5"/>
<protein>
    <submittedName>
        <fullName evidence="2">MBL fold metallo-hydrolase</fullName>
    </submittedName>
</protein>
<name>A0AAW5JHR5_9FIRM</name>
<reference evidence="2" key="1">
    <citation type="submission" date="2022-06" db="EMBL/GenBank/DDBJ databases">
        <title>Isolation of gut microbiota from human fecal samples.</title>
        <authorList>
            <person name="Pamer E.G."/>
            <person name="Barat B."/>
            <person name="Waligurski E."/>
            <person name="Medina S."/>
            <person name="Paddock L."/>
            <person name="Mostad J."/>
        </authorList>
    </citation>
    <scope>NUCLEOTIDE SEQUENCE</scope>
    <source>
        <strain evidence="2">DFI.9.91</strain>
    </source>
</reference>
<dbReference type="InterPro" id="IPR052926">
    <property type="entry name" value="Metallo-beta-lactamase_dom"/>
</dbReference>
<dbReference type="Proteomes" id="UP001204562">
    <property type="component" value="Unassembled WGS sequence"/>
</dbReference>
<dbReference type="CDD" id="cd07713">
    <property type="entry name" value="DHPS-like_MBL-fold"/>
    <property type="match status" value="1"/>
</dbReference>
<dbReference type="SMART" id="SM00849">
    <property type="entry name" value="Lactamase_B"/>
    <property type="match status" value="1"/>
</dbReference>
<dbReference type="EMBL" id="JANFYS010000006">
    <property type="protein sequence ID" value="MCQ4769646.1"/>
    <property type="molecule type" value="Genomic_DNA"/>
</dbReference>
<organism evidence="2 3">
    <name type="scientific">Intestinimonas massiliensis</name>
    <name type="common">ex Afouda et al. 2020</name>
    <dbReference type="NCBI Taxonomy" id="1673721"/>
    <lineage>
        <taxon>Bacteria</taxon>
        <taxon>Bacillati</taxon>
        <taxon>Bacillota</taxon>
        <taxon>Clostridia</taxon>
        <taxon>Eubacteriales</taxon>
        <taxon>Intestinimonas</taxon>
    </lineage>
</organism>
<evidence type="ECO:0000313" key="3">
    <source>
        <dbReference type="Proteomes" id="UP001204562"/>
    </source>
</evidence>
<gene>
    <name evidence="2" type="ORF">NE579_04075</name>
</gene>
<dbReference type="GO" id="GO:0016740">
    <property type="term" value="F:transferase activity"/>
    <property type="evidence" value="ECO:0007669"/>
    <property type="project" value="TreeGrafter"/>
</dbReference>
<comment type="caution">
    <text evidence="2">The sequence shown here is derived from an EMBL/GenBank/DDBJ whole genome shotgun (WGS) entry which is preliminary data.</text>
</comment>
<dbReference type="SUPFAM" id="SSF56281">
    <property type="entry name" value="Metallo-hydrolase/oxidoreductase"/>
    <property type="match status" value="1"/>
</dbReference>
<dbReference type="InterPro" id="IPR036866">
    <property type="entry name" value="RibonucZ/Hydroxyglut_hydro"/>
</dbReference>
<dbReference type="Pfam" id="PF00753">
    <property type="entry name" value="Lactamase_B"/>
    <property type="match status" value="1"/>
</dbReference>
<evidence type="ECO:0000259" key="1">
    <source>
        <dbReference type="SMART" id="SM00849"/>
    </source>
</evidence>
<dbReference type="Gene3D" id="3.60.15.10">
    <property type="entry name" value="Ribonuclease Z/Hydroxyacylglutathione hydrolase-like"/>
    <property type="match status" value="1"/>
</dbReference>
<proteinExistence type="predicted"/>
<feature type="domain" description="Metallo-beta-lactamase" evidence="1">
    <location>
        <begin position="19"/>
        <end position="248"/>
    </location>
</feature>
<dbReference type="InterPro" id="IPR041712">
    <property type="entry name" value="DHPS-like_MBL-fold"/>
</dbReference>